<accession>A0A6N0HPL9</accession>
<dbReference type="RefSeq" id="WP_174605755.1">
    <property type="nucleotide sequence ID" value="NZ_CP054490.1"/>
</dbReference>
<gene>
    <name evidence="2" type="ORF">HUE58_04100</name>
</gene>
<keyword evidence="3" id="KW-1185">Reference proteome</keyword>
<dbReference type="GO" id="GO:0000166">
    <property type="term" value="F:nucleotide binding"/>
    <property type="evidence" value="ECO:0007669"/>
    <property type="project" value="InterPro"/>
</dbReference>
<sequence length="65" mass="7597">MLKSKHQILQNTFGFDEFPLLQEAVDEKILEALQVLRREIAKEEGMPAYIIFDNKALTEMAHFFV</sequence>
<dbReference type="Pfam" id="PF00570">
    <property type="entry name" value="HRDC"/>
    <property type="match status" value="1"/>
</dbReference>
<proteinExistence type="predicted"/>
<dbReference type="InterPro" id="IPR044876">
    <property type="entry name" value="HRDC_dom_sf"/>
</dbReference>
<evidence type="ECO:0000313" key="2">
    <source>
        <dbReference type="EMBL" id="QKQ24318.1"/>
    </source>
</evidence>
<protein>
    <submittedName>
        <fullName evidence="2">HRDC domain-containing protein</fullName>
    </submittedName>
</protein>
<dbReference type="Proteomes" id="UP000509429">
    <property type="component" value="Chromosome"/>
</dbReference>
<dbReference type="Gene3D" id="1.10.150.80">
    <property type="entry name" value="HRDC domain"/>
    <property type="match status" value="1"/>
</dbReference>
<evidence type="ECO:0000313" key="3">
    <source>
        <dbReference type="Proteomes" id="UP000509429"/>
    </source>
</evidence>
<feature type="domain" description="HRDC" evidence="1">
    <location>
        <begin position="23"/>
        <end position="65"/>
    </location>
</feature>
<reference evidence="2 3" key="1">
    <citation type="submission" date="2020-05" db="EMBL/GenBank/DDBJ databases">
        <title>Horizontal transmission and recombination maintain forever young bacterial symbiont genomes.</title>
        <authorList>
            <person name="Russell S.L."/>
            <person name="Pepper-Tunick E."/>
            <person name="Svedberg J."/>
            <person name="Byrne A."/>
            <person name="Ruelas Castillo J."/>
            <person name="Vollmers C."/>
            <person name="Beinart R.A."/>
            <person name="Corbett-Detig R."/>
        </authorList>
    </citation>
    <scope>NUCLEOTIDE SEQUENCE [LARGE SCALE GENOMIC DNA]</scope>
    <source>
        <strain evidence="2">JDF_Ridge</strain>
    </source>
</reference>
<dbReference type="GO" id="GO:0003676">
    <property type="term" value="F:nucleic acid binding"/>
    <property type="evidence" value="ECO:0007669"/>
    <property type="project" value="InterPro"/>
</dbReference>
<dbReference type="EMBL" id="CP054490">
    <property type="protein sequence ID" value="QKQ24318.1"/>
    <property type="molecule type" value="Genomic_DNA"/>
</dbReference>
<dbReference type="PROSITE" id="PS50967">
    <property type="entry name" value="HRDC"/>
    <property type="match status" value="1"/>
</dbReference>
<dbReference type="InterPro" id="IPR002121">
    <property type="entry name" value="HRDC_dom"/>
</dbReference>
<dbReference type="AlphaFoldDB" id="A0A6N0HPL9"/>
<dbReference type="InterPro" id="IPR010997">
    <property type="entry name" value="HRDC-like_sf"/>
</dbReference>
<dbReference type="KEGG" id="reo:HUE58_04100"/>
<dbReference type="SUPFAM" id="SSF47819">
    <property type="entry name" value="HRDC-like"/>
    <property type="match status" value="1"/>
</dbReference>
<name>A0A6N0HPL9_9GAMM</name>
<organism evidence="2 3">
    <name type="scientific">Candidatus Ruthia endofausta</name>
    <dbReference type="NCBI Taxonomy" id="2738852"/>
    <lineage>
        <taxon>Bacteria</taxon>
        <taxon>Pseudomonadati</taxon>
        <taxon>Pseudomonadota</taxon>
        <taxon>Gammaproteobacteria</taxon>
        <taxon>Candidatus Pseudothioglobaceae</taxon>
        <taxon>Candidatus Ruthturnera</taxon>
    </lineage>
</organism>
<evidence type="ECO:0000259" key="1">
    <source>
        <dbReference type="PROSITE" id="PS50967"/>
    </source>
</evidence>